<keyword evidence="9" id="KW-1185">Reference proteome</keyword>
<dbReference type="InterPro" id="IPR013083">
    <property type="entry name" value="Znf_RING/FYVE/PHD"/>
</dbReference>
<name>K0RRH0_THAOC</name>
<evidence type="ECO:0000256" key="6">
    <source>
        <dbReference type="SAM" id="MobiDB-lite"/>
    </source>
</evidence>
<feature type="domain" description="RING-type" evidence="7">
    <location>
        <begin position="123"/>
        <end position="168"/>
    </location>
</feature>
<dbReference type="eggNOG" id="ENOG502QSQ8">
    <property type="taxonomic scope" value="Eukaryota"/>
</dbReference>
<dbReference type="PROSITE" id="PS00518">
    <property type="entry name" value="ZF_RING_1"/>
    <property type="match status" value="1"/>
</dbReference>
<evidence type="ECO:0000256" key="2">
    <source>
        <dbReference type="ARBA" id="ARBA00022771"/>
    </source>
</evidence>
<keyword evidence="1" id="KW-0479">Metal-binding</keyword>
<comment type="caution">
    <text evidence="8">The sequence shown here is derived from an EMBL/GenBank/DDBJ whole genome shotgun (WGS) entry which is preliminary data.</text>
</comment>
<dbReference type="PROSITE" id="PS50089">
    <property type="entry name" value="ZF_RING_2"/>
    <property type="match status" value="1"/>
</dbReference>
<sequence>MSPPSSGEVPTTAYGRPAGGEGVASGSAGTVAVGSGQRLQRRPAGGCGAPSTLSRFPFRCGRQTVACLASGDLIVVSLAGGAVHRESKRTGARCHGVNENNSSMTTKDPARNDIAVCAEGQTCGICLEEPKDPLDLPCGHSFCDGCINEWRSRYGVEEGMRRKCPICRARIPPSREMVTSLHSYRAHKQNLEDINETSSEHYQVTCKLLQVAEERIGADWDGVTVLDDNIDKPTVVMPDYITRAVGTGDIKSVLRWINANRSEDRANAVSSAEMLSTPALTIASLCGCLELMTLLLQLGANINARDCMGLAAIQALCASSNLVAKEGVSDRIRLLLSWGASFFFPGDQARKCSKPELANLLDSELWGRRCEIINLSSQPELNGKTCVVDEYLPDSNQYKVTLETKSKEVLVLSPDNLKRWDRTPQDCGYYVEYKNGRTIRHDFDSSEECQAFVMATNGDETEPAVTKEAEARAERAAADLLAELGLNDSPDESGGDQANKSKKKKKMGLENAPGGCLAKKSKKKKGGKKKKKTRQ</sequence>
<dbReference type="InterPro" id="IPR036770">
    <property type="entry name" value="Ankyrin_rpt-contain_sf"/>
</dbReference>
<feature type="repeat" description="ANK" evidence="4">
    <location>
        <begin position="275"/>
        <end position="307"/>
    </location>
</feature>
<dbReference type="InterPro" id="IPR018957">
    <property type="entry name" value="Znf_C3HC4_RING-type"/>
</dbReference>
<keyword evidence="4" id="KW-0040">ANK repeat</keyword>
<feature type="compositionally biased region" description="Basic residues" evidence="6">
    <location>
        <begin position="519"/>
        <end position="535"/>
    </location>
</feature>
<dbReference type="Pfam" id="PF00097">
    <property type="entry name" value="zf-C3HC4"/>
    <property type="match status" value="1"/>
</dbReference>
<dbReference type="GO" id="GO:0008270">
    <property type="term" value="F:zinc ion binding"/>
    <property type="evidence" value="ECO:0007669"/>
    <property type="project" value="UniProtKB-KW"/>
</dbReference>
<evidence type="ECO:0000256" key="5">
    <source>
        <dbReference type="PROSITE-ProRule" id="PRU00175"/>
    </source>
</evidence>
<dbReference type="SMART" id="SM00184">
    <property type="entry name" value="RING"/>
    <property type="match status" value="1"/>
</dbReference>
<dbReference type="PROSITE" id="PS50088">
    <property type="entry name" value="ANK_REPEAT"/>
    <property type="match status" value="1"/>
</dbReference>
<dbReference type="InterPro" id="IPR047126">
    <property type="entry name" value="RNF141-like"/>
</dbReference>
<dbReference type="Proteomes" id="UP000266841">
    <property type="component" value="Unassembled WGS sequence"/>
</dbReference>
<evidence type="ECO:0000259" key="7">
    <source>
        <dbReference type="PROSITE" id="PS50089"/>
    </source>
</evidence>
<keyword evidence="2 5" id="KW-0863">Zinc-finger</keyword>
<dbReference type="SUPFAM" id="SSF57850">
    <property type="entry name" value="RING/U-box"/>
    <property type="match status" value="1"/>
</dbReference>
<dbReference type="Gene3D" id="3.30.40.10">
    <property type="entry name" value="Zinc/RING finger domain, C3HC4 (zinc finger)"/>
    <property type="match status" value="1"/>
</dbReference>
<dbReference type="InterPro" id="IPR001841">
    <property type="entry name" value="Znf_RING"/>
</dbReference>
<dbReference type="AlphaFoldDB" id="K0RRH0"/>
<dbReference type="PANTHER" id="PTHR12109">
    <property type="entry name" value="RING FINGER PROTEIN 141-RELATED"/>
    <property type="match status" value="1"/>
</dbReference>
<evidence type="ECO:0000256" key="4">
    <source>
        <dbReference type="PROSITE-ProRule" id="PRU00023"/>
    </source>
</evidence>
<evidence type="ECO:0000256" key="1">
    <source>
        <dbReference type="ARBA" id="ARBA00022723"/>
    </source>
</evidence>
<feature type="region of interest" description="Disordered" evidence="6">
    <location>
        <begin position="1"/>
        <end position="48"/>
    </location>
</feature>
<feature type="compositionally biased region" description="Low complexity" evidence="6">
    <location>
        <begin position="24"/>
        <end position="36"/>
    </location>
</feature>
<keyword evidence="3" id="KW-0862">Zinc</keyword>
<feature type="region of interest" description="Disordered" evidence="6">
    <location>
        <begin position="474"/>
        <end position="535"/>
    </location>
</feature>
<evidence type="ECO:0000313" key="9">
    <source>
        <dbReference type="Proteomes" id="UP000266841"/>
    </source>
</evidence>
<evidence type="ECO:0000256" key="3">
    <source>
        <dbReference type="ARBA" id="ARBA00022833"/>
    </source>
</evidence>
<dbReference type="InterPro" id="IPR017907">
    <property type="entry name" value="Znf_RING_CS"/>
</dbReference>
<gene>
    <name evidence="8" type="ORF">THAOC_25346</name>
</gene>
<evidence type="ECO:0000313" key="8">
    <source>
        <dbReference type="EMBL" id="EJK54979.1"/>
    </source>
</evidence>
<dbReference type="EMBL" id="AGNL01034937">
    <property type="protein sequence ID" value="EJK54979.1"/>
    <property type="molecule type" value="Genomic_DNA"/>
</dbReference>
<reference evidence="8 9" key="1">
    <citation type="journal article" date="2012" name="Genome Biol.">
        <title>Genome and low-iron response of an oceanic diatom adapted to chronic iron limitation.</title>
        <authorList>
            <person name="Lommer M."/>
            <person name="Specht M."/>
            <person name="Roy A.S."/>
            <person name="Kraemer L."/>
            <person name="Andreson R."/>
            <person name="Gutowska M.A."/>
            <person name="Wolf J."/>
            <person name="Bergner S.V."/>
            <person name="Schilhabel M.B."/>
            <person name="Klostermeier U.C."/>
            <person name="Beiko R.G."/>
            <person name="Rosenstiel P."/>
            <person name="Hippler M."/>
            <person name="Laroche J."/>
        </authorList>
    </citation>
    <scope>NUCLEOTIDE SEQUENCE [LARGE SCALE GENOMIC DNA]</scope>
    <source>
        <strain evidence="8 9">CCMP1005</strain>
    </source>
</reference>
<dbReference type="Gene3D" id="1.25.40.20">
    <property type="entry name" value="Ankyrin repeat-containing domain"/>
    <property type="match status" value="1"/>
</dbReference>
<accession>K0RRH0</accession>
<dbReference type="SUPFAM" id="SSF48403">
    <property type="entry name" value="Ankyrin repeat"/>
    <property type="match status" value="1"/>
</dbReference>
<protein>
    <recommendedName>
        <fullName evidence="7">RING-type domain-containing protein</fullName>
    </recommendedName>
</protein>
<dbReference type="InterPro" id="IPR002110">
    <property type="entry name" value="Ankyrin_rpt"/>
</dbReference>
<proteinExistence type="predicted"/>
<organism evidence="8 9">
    <name type="scientific">Thalassiosira oceanica</name>
    <name type="common">Marine diatom</name>
    <dbReference type="NCBI Taxonomy" id="159749"/>
    <lineage>
        <taxon>Eukaryota</taxon>
        <taxon>Sar</taxon>
        <taxon>Stramenopiles</taxon>
        <taxon>Ochrophyta</taxon>
        <taxon>Bacillariophyta</taxon>
        <taxon>Coscinodiscophyceae</taxon>
        <taxon>Thalassiosirophycidae</taxon>
        <taxon>Thalassiosirales</taxon>
        <taxon>Thalassiosiraceae</taxon>
        <taxon>Thalassiosira</taxon>
    </lineage>
</organism>